<keyword evidence="5" id="KW-0378">Hydrolase</keyword>
<evidence type="ECO:0000313" key="11">
    <source>
        <dbReference type="EMBL" id="CAH0533202.1"/>
    </source>
</evidence>
<evidence type="ECO:0008006" key="13">
    <source>
        <dbReference type="Google" id="ProtNLM"/>
    </source>
</evidence>
<proteinExistence type="inferred from homology"/>
<dbReference type="InterPro" id="IPR001431">
    <property type="entry name" value="Pept_M16_Zn_BS"/>
</dbReference>
<keyword evidence="3" id="KW-0645">Protease</keyword>
<evidence type="ECO:0000256" key="4">
    <source>
        <dbReference type="ARBA" id="ARBA00022723"/>
    </source>
</evidence>
<dbReference type="InterPro" id="IPR007863">
    <property type="entry name" value="Peptidase_M16_C"/>
</dbReference>
<evidence type="ECO:0000313" key="12">
    <source>
        <dbReference type="Proteomes" id="UP000838672"/>
    </source>
</evidence>
<dbReference type="InterPro" id="IPR011249">
    <property type="entry name" value="Metalloenz_LuxS/M16"/>
</dbReference>
<dbReference type="Pfam" id="PF05193">
    <property type="entry name" value="Peptidase_M16_C"/>
    <property type="match status" value="2"/>
</dbReference>
<keyword evidence="12" id="KW-1185">Reference proteome</keyword>
<name>A0ABM8ZSD0_9VIBR</name>
<gene>
    <name evidence="11" type="ORF">VST7929_01064</name>
</gene>
<accession>A0ABM8ZSD0</accession>
<dbReference type="Gene3D" id="3.30.830.10">
    <property type="entry name" value="Metalloenzyme, LuxS/M16 peptidase-like"/>
    <property type="match status" value="4"/>
</dbReference>
<evidence type="ECO:0000256" key="7">
    <source>
        <dbReference type="ARBA" id="ARBA00023049"/>
    </source>
</evidence>
<evidence type="ECO:0000256" key="2">
    <source>
        <dbReference type="ARBA" id="ARBA00007261"/>
    </source>
</evidence>
<evidence type="ECO:0000256" key="3">
    <source>
        <dbReference type="ARBA" id="ARBA00022670"/>
    </source>
</evidence>
<evidence type="ECO:0000256" key="8">
    <source>
        <dbReference type="RuleBase" id="RU004447"/>
    </source>
</evidence>
<feature type="domain" description="Peptidase M16 C-terminal" evidence="10">
    <location>
        <begin position="215"/>
        <end position="393"/>
    </location>
</feature>
<keyword evidence="7" id="KW-0482">Metalloprotease</keyword>
<dbReference type="PROSITE" id="PS00143">
    <property type="entry name" value="INSULINASE"/>
    <property type="match status" value="1"/>
</dbReference>
<sequence length="940" mass="105160">MKYTSLLLAACLALAGCQQLGIESGIGQHSALQDAPLAKRADMVQGQLANGMRYIFVHNDRPSDRVSLQLIVHAGSLDEADDQQGIAHLVEHMAFNGTTDFPANTLIEHQESLGMVFGRDVNAMTEYYTTSYFLHLPNNSEKMMDEGFRMLSQQASALVFDQAELEKERPVVEEEWRRGRNMMARLGSANRKILLAGSRFGERDPIGDMDLVRHVDASRIEAFWQDWYHPNNMTLIVVGATSQREIETMLNRYFAPLEAKTLPARPDLKVTLDNTTRIEVIADPEITTEVLSFNFRQQEAQAHTQGELRAQLLNQMAIQVLNKRLREQYQVPSDAVSKMIMMAQPLATDYRNNRLMALLVDQNYQAAIDEAFMQLSRFAAHGFSQSDLDTVRQEINSRYQQMADGQRDTTNGRVMMSIFNRLRTQAPITDADEYAAVVAKLTQSITLDEINAQVAKMVVTQNPLVIAQIKPEHQSALPTAAAIDAAWQKAKANPPAATKAIEVVDRLMSDIPAPANIIAHEVKEGAQVWTLANGTQVWFLQSDDTPNQLMVRYQGWGGSQHLPKELRRSAYQLRHISKFGYGGLNSDQLAMINAPYPNRLMTFITQDSHGFIGSSDKASFENLLQNLYLQVTKPQTDEALWKATQQLLERGIEGRLTSAEGQFNTAIDEVRYVNNPMLLTMTKEELAEINTTKLMQAWQLLFGDATGHQLIVVGNAEPEYVIGLAQRYIGQLPVKTGAQAHHYAPVKLPAFAGGRHAIHIAAGKEPMGVTSLIFNRAEKYSVETENQVGLLSRIIANRMRESLREAAGGVYTVRFGIRLDRERDQAYGMVSYSHDPKRGDELKAMALAELATIQKEGVSQQELDEVIAQSKQSLVADNIGDRQRMTWLKDAAQYGDSMDPVADYVQWLDIVTPTMLNSTMRRVLNTENWIDATLVPAPAK</sequence>
<organism evidence="11 12">
    <name type="scientific">Vibrio stylophorae</name>
    <dbReference type="NCBI Taxonomy" id="659351"/>
    <lineage>
        <taxon>Bacteria</taxon>
        <taxon>Pseudomonadati</taxon>
        <taxon>Pseudomonadota</taxon>
        <taxon>Gammaproteobacteria</taxon>
        <taxon>Vibrionales</taxon>
        <taxon>Vibrionaceae</taxon>
        <taxon>Vibrio</taxon>
    </lineage>
</organism>
<dbReference type="PANTHER" id="PTHR43690">
    <property type="entry name" value="NARDILYSIN"/>
    <property type="match status" value="1"/>
</dbReference>
<dbReference type="Proteomes" id="UP000838672">
    <property type="component" value="Unassembled WGS sequence"/>
</dbReference>
<keyword evidence="4" id="KW-0479">Metal-binding</keyword>
<comment type="similarity">
    <text evidence="2 8">Belongs to the peptidase M16 family.</text>
</comment>
<dbReference type="Pfam" id="PF00675">
    <property type="entry name" value="Peptidase_M16"/>
    <property type="match status" value="1"/>
</dbReference>
<keyword evidence="6" id="KW-0862">Zinc</keyword>
<evidence type="ECO:0000256" key="6">
    <source>
        <dbReference type="ARBA" id="ARBA00022833"/>
    </source>
</evidence>
<dbReference type="InterPro" id="IPR011765">
    <property type="entry name" value="Pept_M16_N"/>
</dbReference>
<dbReference type="EMBL" id="CAKLDI010000001">
    <property type="protein sequence ID" value="CAH0533202.1"/>
    <property type="molecule type" value="Genomic_DNA"/>
</dbReference>
<comment type="caution">
    <text evidence="11">The sequence shown here is derived from an EMBL/GenBank/DDBJ whole genome shotgun (WGS) entry which is preliminary data.</text>
</comment>
<reference evidence="11" key="1">
    <citation type="submission" date="2021-11" db="EMBL/GenBank/DDBJ databases">
        <authorList>
            <person name="Rodrigo-Torres L."/>
            <person name="Arahal R. D."/>
            <person name="Lucena T."/>
        </authorList>
    </citation>
    <scope>NUCLEOTIDE SEQUENCE</scope>
    <source>
        <strain evidence="11">CECT 7929</strain>
    </source>
</reference>
<evidence type="ECO:0000259" key="10">
    <source>
        <dbReference type="Pfam" id="PF05193"/>
    </source>
</evidence>
<evidence type="ECO:0000256" key="5">
    <source>
        <dbReference type="ARBA" id="ARBA00022801"/>
    </source>
</evidence>
<dbReference type="InterPro" id="IPR050626">
    <property type="entry name" value="Peptidase_M16"/>
</dbReference>
<evidence type="ECO:0000256" key="1">
    <source>
        <dbReference type="ARBA" id="ARBA00001947"/>
    </source>
</evidence>
<dbReference type="PANTHER" id="PTHR43690:SF17">
    <property type="entry name" value="PROTEIN YHJJ"/>
    <property type="match status" value="1"/>
</dbReference>
<feature type="domain" description="Peptidase M16 C-terminal" evidence="10">
    <location>
        <begin position="710"/>
        <end position="869"/>
    </location>
</feature>
<comment type="cofactor">
    <cofactor evidence="1">
        <name>Zn(2+)</name>
        <dbReference type="ChEBI" id="CHEBI:29105"/>
    </cofactor>
</comment>
<dbReference type="RefSeq" id="WP_237465488.1">
    <property type="nucleotide sequence ID" value="NZ_CAKLDI010000001.1"/>
</dbReference>
<evidence type="ECO:0000259" key="9">
    <source>
        <dbReference type="Pfam" id="PF00675"/>
    </source>
</evidence>
<dbReference type="PROSITE" id="PS51257">
    <property type="entry name" value="PROKAR_LIPOPROTEIN"/>
    <property type="match status" value="1"/>
</dbReference>
<feature type="domain" description="Peptidase M16 N-terminal" evidence="9">
    <location>
        <begin position="56"/>
        <end position="176"/>
    </location>
</feature>
<dbReference type="SUPFAM" id="SSF63411">
    <property type="entry name" value="LuxS/MPP-like metallohydrolase"/>
    <property type="match status" value="4"/>
</dbReference>
<protein>
    <recommendedName>
        <fullName evidence="13">Insulinase family protein</fullName>
    </recommendedName>
</protein>